<evidence type="ECO:0000313" key="3">
    <source>
        <dbReference type="Proteomes" id="UP001458880"/>
    </source>
</evidence>
<proteinExistence type="predicted"/>
<evidence type="ECO:0000313" key="2">
    <source>
        <dbReference type="EMBL" id="KAK9680605.1"/>
    </source>
</evidence>
<dbReference type="Proteomes" id="UP001458880">
    <property type="component" value="Unassembled WGS sequence"/>
</dbReference>
<dbReference type="EMBL" id="JASPKY010000881">
    <property type="protein sequence ID" value="KAK9680605.1"/>
    <property type="molecule type" value="Genomic_DNA"/>
</dbReference>
<reference evidence="2" key="1">
    <citation type="submission" date="2023-05" db="EMBL/GenBank/DDBJ databases">
        <authorList>
            <person name="Nardi F."/>
            <person name="Carapelli A."/>
            <person name="Cucini C."/>
        </authorList>
    </citation>
    <scope>NUCLEOTIDE SEQUENCE</scope>
    <source>
        <strain evidence="2">DMR45628</strain>
        <tissue evidence="2">Testes</tissue>
    </source>
</reference>
<evidence type="ECO:0000313" key="1">
    <source>
        <dbReference type="EMBL" id="KAK9680598.1"/>
    </source>
</evidence>
<sequence length="122" mass="13772">MLSLSETACNIPMPSNVKPPKSKAVCDSCEHEKVCKYSENMERFAKEISDITNRIERSKYMWKVIQGDEKAGFIKDVYDKKIKLDDTVLVDMSCTTPEAVKMEEASAIDFVSDDIVILVKAD</sequence>
<dbReference type="AlphaFoldDB" id="A0AAW1HVF7"/>
<organism evidence="2 3">
    <name type="scientific">Popillia japonica</name>
    <name type="common">Japanese beetle</name>
    <dbReference type="NCBI Taxonomy" id="7064"/>
    <lineage>
        <taxon>Eukaryota</taxon>
        <taxon>Metazoa</taxon>
        <taxon>Ecdysozoa</taxon>
        <taxon>Arthropoda</taxon>
        <taxon>Hexapoda</taxon>
        <taxon>Insecta</taxon>
        <taxon>Pterygota</taxon>
        <taxon>Neoptera</taxon>
        <taxon>Endopterygota</taxon>
        <taxon>Coleoptera</taxon>
        <taxon>Polyphaga</taxon>
        <taxon>Scarabaeiformia</taxon>
        <taxon>Scarabaeidae</taxon>
        <taxon>Rutelinae</taxon>
        <taxon>Popillia</taxon>
    </lineage>
</organism>
<protein>
    <submittedName>
        <fullName evidence="2">Uncharacterized protein</fullName>
    </submittedName>
</protein>
<dbReference type="EMBL" id="JASPKY010000881">
    <property type="protein sequence ID" value="KAK9680598.1"/>
    <property type="molecule type" value="Genomic_DNA"/>
</dbReference>
<name>A0AAW1HVF7_POPJA</name>
<reference evidence="2 3" key="2">
    <citation type="journal article" date="2024" name="BMC Genomics">
        <title>De novo assembly and annotation of Popillia japonica's genome with initial clues to its potential as an invasive pest.</title>
        <authorList>
            <person name="Cucini C."/>
            <person name="Boschi S."/>
            <person name="Funari R."/>
            <person name="Cardaioli E."/>
            <person name="Iannotti N."/>
            <person name="Marturano G."/>
            <person name="Paoli F."/>
            <person name="Bruttini M."/>
            <person name="Carapelli A."/>
            <person name="Frati F."/>
            <person name="Nardi F."/>
        </authorList>
    </citation>
    <scope>NUCLEOTIDE SEQUENCE [LARGE SCALE GENOMIC DNA]</scope>
    <source>
        <strain evidence="2">DMR45628</strain>
    </source>
</reference>
<keyword evidence="3" id="KW-1185">Reference proteome</keyword>
<comment type="caution">
    <text evidence="2">The sequence shown here is derived from an EMBL/GenBank/DDBJ whole genome shotgun (WGS) entry which is preliminary data.</text>
</comment>
<gene>
    <name evidence="1" type="ORF">QE152_g38902</name>
    <name evidence="2" type="ORF">QE152_g38985</name>
</gene>
<accession>A0AAW1HVF7</accession>